<protein>
    <recommendedName>
        <fullName evidence="4">Beta-carotene 15,15'-monooxygenase</fullName>
    </recommendedName>
</protein>
<feature type="transmembrane region" description="Helical" evidence="1">
    <location>
        <begin position="12"/>
        <end position="30"/>
    </location>
</feature>
<dbReference type="AlphaFoldDB" id="A0A9J6ZPT6"/>
<dbReference type="EMBL" id="CP098400">
    <property type="protein sequence ID" value="URW79685.1"/>
    <property type="molecule type" value="Genomic_DNA"/>
</dbReference>
<feature type="transmembrane region" description="Helical" evidence="1">
    <location>
        <begin position="114"/>
        <end position="132"/>
    </location>
</feature>
<keyword evidence="3" id="KW-1185">Reference proteome</keyword>
<keyword evidence="1" id="KW-0472">Membrane</keyword>
<feature type="transmembrane region" description="Helical" evidence="1">
    <location>
        <begin position="285"/>
        <end position="303"/>
    </location>
</feature>
<name>A0A9J6ZPT6_9BACT</name>
<organism evidence="2 3">
    <name type="scientific">Xiashengella succiniciproducens</name>
    <dbReference type="NCBI Taxonomy" id="2949635"/>
    <lineage>
        <taxon>Bacteria</taxon>
        <taxon>Pseudomonadati</taxon>
        <taxon>Bacteroidota</taxon>
        <taxon>Bacteroidia</taxon>
        <taxon>Marinilabiliales</taxon>
        <taxon>Marinilabiliaceae</taxon>
        <taxon>Xiashengella</taxon>
    </lineage>
</organism>
<feature type="transmembrane region" description="Helical" evidence="1">
    <location>
        <begin position="260"/>
        <end position="279"/>
    </location>
</feature>
<keyword evidence="1" id="KW-0812">Transmembrane</keyword>
<feature type="transmembrane region" description="Helical" evidence="1">
    <location>
        <begin position="179"/>
        <end position="200"/>
    </location>
</feature>
<dbReference type="RefSeq" id="WP_250723739.1">
    <property type="nucleotide sequence ID" value="NZ_CP098400.1"/>
</dbReference>
<feature type="transmembrane region" description="Helical" evidence="1">
    <location>
        <begin position="310"/>
        <end position="327"/>
    </location>
</feature>
<evidence type="ECO:0000256" key="1">
    <source>
        <dbReference type="SAM" id="Phobius"/>
    </source>
</evidence>
<evidence type="ECO:0000313" key="2">
    <source>
        <dbReference type="EMBL" id="URW79685.1"/>
    </source>
</evidence>
<evidence type="ECO:0008006" key="4">
    <source>
        <dbReference type="Google" id="ProtNLM"/>
    </source>
</evidence>
<evidence type="ECO:0000313" key="3">
    <source>
        <dbReference type="Proteomes" id="UP001056426"/>
    </source>
</evidence>
<reference evidence="2" key="2">
    <citation type="submission" date="2022-06" db="EMBL/GenBank/DDBJ databases">
        <title>Xiashengella guii gen. nov. sp. nov., a bacterium isolated form anaerobic digestion tank.</title>
        <authorList>
            <person name="Huang H."/>
        </authorList>
    </citation>
    <scope>NUCLEOTIDE SEQUENCE</scope>
    <source>
        <strain evidence="2">Ai-910</strain>
    </source>
</reference>
<gene>
    <name evidence="2" type="ORF">M9189_12600</name>
</gene>
<reference evidence="2" key="1">
    <citation type="submission" date="2022-05" db="EMBL/GenBank/DDBJ databases">
        <authorList>
            <person name="Sun X."/>
        </authorList>
    </citation>
    <scope>NUCLEOTIDE SEQUENCE</scope>
    <source>
        <strain evidence="2">Ai-910</strain>
    </source>
</reference>
<feature type="transmembrane region" description="Helical" evidence="1">
    <location>
        <begin position="90"/>
        <end position="108"/>
    </location>
</feature>
<keyword evidence="1" id="KW-1133">Transmembrane helix</keyword>
<feature type="transmembrane region" description="Helical" evidence="1">
    <location>
        <begin position="230"/>
        <end position="248"/>
    </location>
</feature>
<feature type="transmembrane region" description="Helical" evidence="1">
    <location>
        <begin position="144"/>
        <end position="167"/>
    </location>
</feature>
<sequence length="328" mass="37184">MLFKSLHNNSINAALLTSVGVVFLWLRYFVVDITHFTAIDNPSMPLWDAVVSPLFGYSAFTAALSSLGLVFLTGLFLNRMAARYALLQRQSLIVLLIYAMLSSAFLSVQKLSPVWIFVVFFVLGLDILFGAVDRRNPSVKCFDAGLLLGLGSLLYAKGLFFFPLYILAMGVLRLYSFRALAASLMGLLFPFAMSFAYYLFIDKGAAFYEILIENLVANPGQYSHTFYSRIYMAFLILITTISILVCIRQMNVQKIIVRRYFRIFIWIILINAAAVMSPFFSMELMPLSVSALAVVVTKWFEVIQRNKVREIVFLFFILVTVAGQFFLY</sequence>
<feature type="transmembrane region" description="Helical" evidence="1">
    <location>
        <begin position="50"/>
        <end position="78"/>
    </location>
</feature>
<accession>A0A9J6ZPT6</accession>
<dbReference type="KEGG" id="alkq:M9189_12600"/>
<dbReference type="Proteomes" id="UP001056426">
    <property type="component" value="Chromosome"/>
</dbReference>
<proteinExistence type="predicted"/>